<dbReference type="Proteomes" id="UP001602245">
    <property type="component" value="Unassembled WGS sequence"/>
</dbReference>
<protein>
    <submittedName>
        <fullName evidence="1">Uncharacterized protein</fullName>
    </submittedName>
</protein>
<comment type="caution">
    <text evidence="1">The sequence shown here is derived from an EMBL/GenBank/DDBJ whole genome shotgun (WGS) entry which is preliminary data.</text>
</comment>
<dbReference type="EMBL" id="JBIAZU010000005">
    <property type="protein sequence ID" value="MFF5293056.1"/>
    <property type="molecule type" value="Genomic_DNA"/>
</dbReference>
<dbReference type="RefSeq" id="WP_020512405.1">
    <property type="nucleotide sequence ID" value="NZ_JBIAZU010000005.1"/>
</dbReference>
<evidence type="ECO:0000313" key="1">
    <source>
        <dbReference type="EMBL" id="MFF5293056.1"/>
    </source>
</evidence>
<name>A0ABW6WLG4_9ACTN</name>
<sequence length="59" mass="6302">MRDTLAIAWPILLDDAAMIADQAGHTATAELLRAETARVRRVLAVDCSEQLAEPLAAGE</sequence>
<organism evidence="1 2">
    <name type="scientific">Paractinoplanes globisporus</name>
    <dbReference type="NCBI Taxonomy" id="113565"/>
    <lineage>
        <taxon>Bacteria</taxon>
        <taxon>Bacillati</taxon>
        <taxon>Actinomycetota</taxon>
        <taxon>Actinomycetes</taxon>
        <taxon>Micromonosporales</taxon>
        <taxon>Micromonosporaceae</taxon>
        <taxon>Paractinoplanes</taxon>
    </lineage>
</organism>
<gene>
    <name evidence="1" type="ORF">ACFY35_26765</name>
</gene>
<evidence type="ECO:0000313" key="2">
    <source>
        <dbReference type="Proteomes" id="UP001602245"/>
    </source>
</evidence>
<proteinExistence type="predicted"/>
<accession>A0ABW6WLG4</accession>
<reference evidence="1 2" key="1">
    <citation type="submission" date="2024-10" db="EMBL/GenBank/DDBJ databases">
        <title>The Natural Products Discovery Center: Release of the First 8490 Sequenced Strains for Exploring Actinobacteria Biosynthetic Diversity.</title>
        <authorList>
            <person name="Kalkreuter E."/>
            <person name="Kautsar S.A."/>
            <person name="Yang D."/>
            <person name="Bader C.D."/>
            <person name="Teijaro C.N."/>
            <person name="Fluegel L."/>
            <person name="Davis C.M."/>
            <person name="Simpson J.R."/>
            <person name="Lauterbach L."/>
            <person name="Steele A.D."/>
            <person name="Gui C."/>
            <person name="Meng S."/>
            <person name="Li G."/>
            <person name="Viehrig K."/>
            <person name="Ye F."/>
            <person name="Su P."/>
            <person name="Kiefer A.F."/>
            <person name="Nichols A."/>
            <person name="Cepeda A.J."/>
            <person name="Yan W."/>
            <person name="Fan B."/>
            <person name="Jiang Y."/>
            <person name="Adhikari A."/>
            <person name="Zheng C.-J."/>
            <person name="Schuster L."/>
            <person name="Cowan T.M."/>
            <person name="Smanski M.J."/>
            <person name="Chevrette M.G."/>
            <person name="De Carvalho L.P.S."/>
            <person name="Shen B."/>
        </authorList>
    </citation>
    <scope>NUCLEOTIDE SEQUENCE [LARGE SCALE GENOMIC DNA]</scope>
    <source>
        <strain evidence="1 2">NPDC000087</strain>
    </source>
</reference>
<keyword evidence="2" id="KW-1185">Reference proteome</keyword>